<organism evidence="2 3">
    <name type="scientific">Plasmodium falciparum Tanzania</name>
    <name type="common">2000708</name>
    <dbReference type="NCBI Taxonomy" id="1036725"/>
    <lineage>
        <taxon>Eukaryota</taxon>
        <taxon>Sar</taxon>
        <taxon>Alveolata</taxon>
        <taxon>Apicomplexa</taxon>
        <taxon>Aconoidasida</taxon>
        <taxon>Haemosporida</taxon>
        <taxon>Plasmodiidae</taxon>
        <taxon>Plasmodium</taxon>
        <taxon>Plasmodium (Laverania)</taxon>
    </lineage>
</organism>
<protein>
    <submittedName>
        <fullName evidence="2">Uncharacterized protein</fullName>
    </submittedName>
</protein>
<keyword evidence="1" id="KW-1133">Transmembrane helix</keyword>
<dbReference type="EMBL" id="KI926394">
    <property type="protein sequence ID" value="ETW37053.1"/>
    <property type="molecule type" value="Genomic_DNA"/>
</dbReference>
<evidence type="ECO:0000313" key="3">
    <source>
        <dbReference type="Proteomes" id="UP000030708"/>
    </source>
</evidence>
<sequence>MLDSKKRKKNKKIRVKKWHDKVVRSKIKGYYVLIGDYNKYYEMMDSFNLIETKNKIKNKLYEIIFKGTILWKSFGIFVYIFNTREYEIVIVDTLHVVCLFCKGICDYNFHYKKLRKNHKFFSVEYNNKNIFVISICTIILELHHTI</sequence>
<reference evidence="2 3" key="2">
    <citation type="submission" date="2013-02" db="EMBL/GenBank/DDBJ databases">
        <title>The Genome Sequence of Plasmodium falciparum Tanzania (2000708).</title>
        <authorList>
            <consortium name="The Broad Institute Genome Sequencing Platform"/>
            <consortium name="The Broad Institute Genome Sequencing Center for Infectious Disease"/>
            <person name="Neafsey D."/>
            <person name="Cheeseman I."/>
            <person name="Volkman S."/>
            <person name="Adams J."/>
            <person name="Walker B."/>
            <person name="Young S.K."/>
            <person name="Zeng Q."/>
            <person name="Gargeya S."/>
            <person name="Fitzgerald M."/>
            <person name="Haas B."/>
            <person name="Abouelleil A."/>
            <person name="Alvarado L."/>
            <person name="Arachchi H.M."/>
            <person name="Berlin A.M."/>
            <person name="Chapman S.B."/>
            <person name="Dewar J."/>
            <person name="Goldberg J."/>
            <person name="Griggs A."/>
            <person name="Gujja S."/>
            <person name="Hansen M."/>
            <person name="Howarth C."/>
            <person name="Imamovic A."/>
            <person name="Larimer J."/>
            <person name="McCowan C."/>
            <person name="Murphy C."/>
            <person name="Neiman D."/>
            <person name="Pearson M."/>
            <person name="Priest M."/>
            <person name="Roberts A."/>
            <person name="Saif S."/>
            <person name="Shea T."/>
            <person name="Sisk P."/>
            <person name="Sykes S."/>
            <person name="Wortman J."/>
            <person name="Nusbaum C."/>
            <person name="Birren B."/>
        </authorList>
    </citation>
    <scope>NUCLEOTIDE SEQUENCE [LARGE SCALE GENOMIC DNA]</scope>
    <source>
        <strain evidence="3">Tanzania (2000708)</strain>
    </source>
</reference>
<proteinExistence type="predicted"/>
<feature type="transmembrane region" description="Helical" evidence="1">
    <location>
        <begin position="88"/>
        <end position="109"/>
    </location>
</feature>
<name>A0A024W920_PLAFA</name>
<feature type="transmembrane region" description="Helical" evidence="1">
    <location>
        <begin position="63"/>
        <end position="82"/>
    </location>
</feature>
<gene>
    <name evidence="2" type="ORF">PFTANZ_02353</name>
</gene>
<dbReference type="Proteomes" id="UP000030708">
    <property type="component" value="Unassembled WGS sequence"/>
</dbReference>
<dbReference type="AlphaFoldDB" id="A0A024W920"/>
<keyword evidence="1" id="KW-0472">Membrane</keyword>
<keyword evidence="1" id="KW-0812">Transmembrane</keyword>
<accession>A0A024W920</accession>
<evidence type="ECO:0000313" key="2">
    <source>
        <dbReference type="EMBL" id="ETW37053.1"/>
    </source>
</evidence>
<reference evidence="2 3" key="1">
    <citation type="submission" date="2013-02" db="EMBL/GenBank/DDBJ databases">
        <title>The Genome Annotation of Plasmodium falciparum Tanzania (2000708).</title>
        <authorList>
            <consortium name="The Broad Institute Genome Sequencing Platform"/>
            <consortium name="The Broad Institute Genome Sequencing Center for Infectious Disease"/>
            <person name="Neafsey D."/>
            <person name="Hoffman S."/>
            <person name="Volkman S."/>
            <person name="Rosenthal P."/>
            <person name="Walker B."/>
            <person name="Young S.K."/>
            <person name="Zeng Q."/>
            <person name="Gargeya S."/>
            <person name="Fitzgerald M."/>
            <person name="Haas B."/>
            <person name="Abouelleil A."/>
            <person name="Allen A.W."/>
            <person name="Alvarado L."/>
            <person name="Arachchi H.M."/>
            <person name="Berlin A.M."/>
            <person name="Chapman S.B."/>
            <person name="Gainer-Dewar J."/>
            <person name="Goldberg J."/>
            <person name="Griggs A."/>
            <person name="Gujja S."/>
            <person name="Hansen M."/>
            <person name="Howarth C."/>
            <person name="Imamovic A."/>
            <person name="Ireland A."/>
            <person name="Larimer J."/>
            <person name="McCowan C."/>
            <person name="Murphy C."/>
            <person name="Pearson M."/>
            <person name="Poon T.W."/>
            <person name="Priest M."/>
            <person name="Roberts A."/>
            <person name="Saif S."/>
            <person name="Shea T."/>
            <person name="Sisk P."/>
            <person name="Sykes S."/>
            <person name="Wortman J."/>
            <person name="Nusbaum C."/>
            <person name="Birren B."/>
        </authorList>
    </citation>
    <scope>NUCLEOTIDE SEQUENCE [LARGE SCALE GENOMIC DNA]</scope>
    <source>
        <strain evidence="3">Tanzania (2000708)</strain>
    </source>
</reference>
<evidence type="ECO:0000256" key="1">
    <source>
        <dbReference type="SAM" id="Phobius"/>
    </source>
</evidence>